<reference evidence="2" key="1">
    <citation type="submission" date="2017-05" db="EMBL/GenBank/DDBJ databases">
        <authorList>
            <person name="Sharma S."/>
            <person name="Sidhu C."/>
            <person name="Pinnaka A.K."/>
        </authorList>
    </citation>
    <scope>NUCLEOTIDE SEQUENCE [LARGE SCALE GENOMIC DNA]</scope>
    <source>
        <strain evidence="2">AK93</strain>
    </source>
</reference>
<accession>A0A3E0WT92</accession>
<dbReference type="PANTHER" id="PTHR12083">
    <property type="entry name" value="BIFUNCTIONAL POLYNUCLEOTIDE PHOSPHATASE/KINASE"/>
    <property type="match status" value="1"/>
</dbReference>
<dbReference type="RefSeq" id="WP_116303131.1">
    <property type="nucleotide sequence ID" value="NZ_NFZV01000017.1"/>
</dbReference>
<keyword evidence="2" id="KW-1185">Reference proteome</keyword>
<dbReference type="PANTHER" id="PTHR12083:SF9">
    <property type="entry name" value="BIFUNCTIONAL POLYNUCLEOTIDE PHOSPHATASE_KINASE"/>
    <property type="match status" value="1"/>
</dbReference>
<dbReference type="EMBL" id="NFZW01000012">
    <property type="protein sequence ID" value="RFA35413.1"/>
    <property type="molecule type" value="Genomic_DNA"/>
</dbReference>
<protein>
    <recommendedName>
        <fullName evidence="3">Kinase</fullName>
    </recommendedName>
</protein>
<name>A0A3E0WT92_9GAMM</name>
<dbReference type="InterPro" id="IPR027417">
    <property type="entry name" value="P-loop_NTPase"/>
</dbReference>
<dbReference type="SUPFAM" id="SSF52540">
    <property type="entry name" value="P-loop containing nucleoside triphosphate hydrolases"/>
    <property type="match status" value="1"/>
</dbReference>
<dbReference type="GO" id="GO:0003690">
    <property type="term" value="F:double-stranded DNA binding"/>
    <property type="evidence" value="ECO:0007669"/>
    <property type="project" value="TreeGrafter"/>
</dbReference>
<evidence type="ECO:0000313" key="1">
    <source>
        <dbReference type="EMBL" id="RFA35413.1"/>
    </source>
</evidence>
<comment type="caution">
    <text evidence="1">The sequence shown here is derived from an EMBL/GenBank/DDBJ whole genome shotgun (WGS) entry which is preliminary data.</text>
</comment>
<evidence type="ECO:0008006" key="3">
    <source>
        <dbReference type="Google" id="ProtNLM"/>
    </source>
</evidence>
<dbReference type="GO" id="GO:0046404">
    <property type="term" value="F:ATP-dependent polydeoxyribonucleotide 5'-hydroxyl-kinase activity"/>
    <property type="evidence" value="ECO:0007669"/>
    <property type="project" value="TreeGrafter"/>
</dbReference>
<dbReference type="GO" id="GO:0006281">
    <property type="term" value="P:DNA repair"/>
    <property type="evidence" value="ECO:0007669"/>
    <property type="project" value="TreeGrafter"/>
</dbReference>
<dbReference type="GO" id="GO:0046403">
    <property type="term" value="F:polynucleotide 3'-phosphatase activity"/>
    <property type="evidence" value="ECO:0007669"/>
    <property type="project" value="TreeGrafter"/>
</dbReference>
<dbReference type="Gene3D" id="3.40.50.300">
    <property type="entry name" value="P-loop containing nucleotide triphosphate hydrolases"/>
    <property type="match status" value="1"/>
</dbReference>
<dbReference type="OrthoDB" id="8564590at2"/>
<sequence length="146" mass="16882">MEAILLIGIQGAGKSTFYKEYFFDTHVRISLDLLRTHHRERRLLAFCLETRQRFVVDKINHTAAQRAQYIAPALKAGFEPIGYFFEPDPKGSFRRNRQRAKPVPPAGLFGTLKNLEPPRYEEGFERLYRVTLAPAARRFQVSDVLS</sequence>
<dbReference type="Pfam" id="PF13671">
    <property type="entry name" value="AAA_33"/>
    <property type="match status" value="1"/>
</dbReference>
<dbReference type="Proteomes" id="UP000256763">
    <property type="component" value="Unassembled WGS sequence"/>
</dbReference>
<gene>
    <name evidence="1" type="ORF">CAL65_13115</name>
</gene>
<organism evidence="1 2">
    <name type="scientific">Alkalilimnicola ehrlichii</name>
    <dbReference type="NCBI Taxonomy" id="351052"/>
    <lineage>
        <taxon>Bacteria</taxon>
        <taxon>Pseudomonadati</taxon>
        <taxon>Pseudomonadota</taxon>
        <taxon>Gammaproteobacteria</taxon>
        <taxon>Chromatiales</taxon>
        <taxon>Ectothiorhodospiraceae</taxon>
        <taxon>Alkalilimnicola</taxon>
    </lineage>
</organism>
<proteinExistence type="predicted"/>
<evidence type="ECO:0000313" key="2">
    <source>
        <dbReference type="Proteomes" id="UP000256763"/>
    </source>
</evidence>
<dbReference type="AlphaFoldDB" id="A0A3E0WT92"/>